<dbReference type="RefSeq" id="WP_146649195.1">
    <property type="nucleotide sequence ID" value="NZ_CP012333.1"/>
</dbReference>
<gene>
    <name evidence="3" type="ORF">AKJ09_04844</name>
</gene>
<feature type="region of interest" description="Disordered" evidence="1">
    <location>
        <begin position="26"/>
        <end position="88"/>
    </location>
</feature>
<dbReference type="Gene3D" id="2.60.120.200">
    <property type="match status" value="1"/>
</dbReference>
<sequence>MTFRRAWLVSLTTLTLVALWSCSSDDSTNQLTNSGSQNGANDGDRSSSNEGPTSGDSSTTNEGGNTNPNDGGADSSDSGKGNDSGPQAGCTGAKVCDDFESYAKGGLPTSPWTTQVASASMAIDDSKAYDGTKSVHITTNGGGAMAVMVQEAPLLPMSGNNVYGRFMMFYNVMPTTHYHLVILNGPGDNGQMTMGGLENSKALFNFGPGDNTAVSNAKYPQGKWACIQWQFDGPNKTAVMSIDGVQLENKVTNWQAFDIAKLSVGLLNCCDDGPKVDMWLDAIAIDDAAVACP</sequence>
<accession>A0A0K1PXB8</accession>
<feature type="compositionally biased region" description="Low complexity" evidence="1">
    <location>
        <begin position="70"/>
        <end position="85"/>
    </location>
</feature>
<dbReference type="Proteomes" id="UP000064967">
    <property type="component" value="Chromosome"/>
</dbReference>
<feature type="chain" id="PRO_5005466764" evidence="2">
    <location>
        <begin position="24"/>
        <end position="293"/>
    </location>
</feature>
<dbReference type="GO" id="GO:0016787">
    <property type="term" value="F:hydrolase activity"/>
    <property type="evidence" value="ECO:0007669"/>
    <property type="project" value="UniProtKB-KW"/>
</dbReference>
<feature type="compositionally biased region" description="Polar residues" evidence="1">
    <location>
        <begin position="48"/>
        <end position="69"/>
    </location>
</feature>
<keyword evidence="2" id="KW-0732">Signal</keyword>
<reference evidence="3 4" key="1">
    <citation type="submission" date="2015-08" db="EMBL/GenBank/DDBJ databases">
        <authorList>
            <person name="Babu N.S."/>
            <person name="Beckwith C.J."/>
            <person name="Beseler K.G."/>
            <person name="Brison A."/>
            <person name="Carone J.V."/>
            <person name="Caskin T.P."/>
            <person name="Diamond M."/>
            <person name="Durham M.E."/>
            <person name="Foxe J.M."/>
            <person name="Go M."/>
            <person name="Henderson B.A."/>
            <person name="Jones I.B."/>
            <person name="McGettigan J.A."/>
            <person name="Micheletti S.J."/>
            <person name="Nasrallah M.E."/>
            <person name="Ortiz D."/>
            <person name="Piller C.R."/>
            <person name="Privatt S.R."/>
            <person name="Schneider S.L."/>
            <person name="Sharp S."/>
            <person name="Smith T.C."/>
            <person name="Stanton J.D."/>
            <person name="Ullery H.E."/>
            <person name="Wilson R.J."/>
            <person name="Serrano M.G."/>
            <person name="Buck G."/>
            <person name="Lee V."/>
            <person name="Wang Y."/>
            <person name="Carvalho R."/>
            <person name="Voegtly L."/>
            <person name="Shi R."/>
            <person name="Duckworth R."/>
            <person name="Johnson A."/>
            <person name="Loviza R."/>
            <person name="Walstead R."/>
            <person name="Shah Z."/>
            <person name="Kiflezghi M."/>
            <person name="Wade K."/>
            <person name="Ball S.L."/>
            <person name="Bradley K.W."/>
            <person name="Asai D.J."/>
            <person name="Bowman C.A."/>
            <person name="Russell D.A."/>
            <person name="Pope W.H."/>
            <person name="Jacobs-Sera D."/>
            <person name="Hendrix R.W."/>
            <person name="Hatfull G.F."/>
        </authorList>
    </citation>
    <scope>NUCLEOTIDE SEQUENCE [LARGE SCALE GENOMIC DNA]</scope>
    <source>
        <strain evidence="3 4">DSM 27648</strain>
    </source>
</reference>
<evidence type="ECO:0000313" key="4">
    <source>
        <dbReference type="Proteomes" id="UP000064967"/>
    </source>
</evidence>
<dbReference type="STRING" id="1391654.AKJ09_04844"/>
<evidence type="ECO:0000256" key="1">
    <source>
        <dbReference type="SAM" id="MobiDB-lite"/>
    </source>
</evidence>
<name>A0A0K1PXB8_9BACT</name>
<feature type="signal peptide" evidence="2">
    <location>
        <begin position="1"/>
        <end position="23"/>
    </location>
</feature>
<evidence type="ECO:0000313" key="3">
    <source>
        <dbReference type="EMBL" id="AKU98180.1"/>
    </source>
</evidence>
<keyword evidence="3" id="KW-0378">Hydrolase</keyword>
<dbReference type="EMBL" id="CP012333">
    <property type="protein sequence ID" value="AKU98180.1"/>
    <property type="molecule type" value="Genomic_DNA"/>
</dbReference>
<dbReference type="KEGG" id="llu:AKJ09_04844"/>
<protein>
    <submittedName>
        <fullName evidence="3">Secreted hydrolase</fullName>
    </submittedName>
</protein>
<feature type="compositionally biased region" description="Polar residues" evidence="1">
    <location>
        <begin position="26"/>
        <end position="41"/>
    </location>
</feature>
<organism evidence="3 4">
    <name type="scientific">Labilithrix luteola</name>
    <dbReference type="NCBI Taxonomy" id="1391654"/>
    <lineage>
        <taxon>Bacteria</taxon>
        <taxon>Pseudomonadati</taxon>
        <taxon>Myxococcota</taxon>
        <taxon>Polyangia</taxon>
        <taxon>Polyangiales</taxon>
        <taxon>Labilitrichaceae</taxon>
        <taxon>Labilithrix</taxon>
    </lineage>
</organism>
<keyword evidence="4" id="KW-1185">Reference proteome</keyword>
<proteinExistence type="predicted"/>
<dbReference type="PATRIC" id="fig|1391654.3.peg.4909"/>
<evidence type="ECO:0000256" key="2">
    <source>
        <dbReference type="SAM" id="SignalP"/>
    </source>
</evidence>
<dbReference type="OrthoDB" id="1164393at2"/>
<dbReference type="AlphaFoldDB" id="A0A0K1PXB8"/>